<keyword evidence="2" id="KW-1185">Reference proteome</keyword>
<proteinExistence type="predicted"/>
<sequence>MSRFLKLEIPRYQIGNDVIASRKEIKNPWISDVDQKGQASMELKLGPMTRARMKKLKASNGNEYNGIVAYMEEALKNKFEGQGKASKLFSIFSICKDHSREQFDDENG</sequence>
<protein>
    <submittedName>
        <fullName evidence="1">Uncharacterized protein</fullName>
    </submittedName>
</protein>
<dbReference type="EMBL" id="CM044703">
    <property type="protein sequence ID" value="KAI5672890.1"/>
    <property type="molecule type" value="Genomic_DNA"/>
</dbReference>
<evidence type="ECO:0000313" key="1">
    <source>
        <dbReference type="EMBL" id="KAI5672890.1"/>
    </source>
</evidence>
<reference evidence="2" key="1">
    <citation type="journal article" date="2023" name="Nat. Plants">
        <title>Single-cell RNA sequencing provides a high-resolution roadmap for understanding the multicellular compartmentation of specialized metabolism.</title>
        <authorList>
            <person name="Sun S."/>
            <person name="Shen X."/>
            <person name="Li Y."/>
            <person name="Li Y."/>
            <person name="Wang S."/>
            <person name="Li R."/>
            <person name="Zhang H."/>
            <person name="Shen G."/>
            <person name="Guo B."/>
            <person name="Wei J."/>
            <person name="Xu J."/>
            <person name="St-Pierre B."/>
            <person name="Chen S."/>
            <person name="Sun C."/>
        </authorList>
    </citation>
    <scope>NUCLEOTIDE SEQUENCE [LARGE SCALE GENOMIC DNA]</scope>
</reference>
<accession>A0ACC0BJK9</accession>
<name>A0ACC0BJK9_CATRO</name>
<dbReference type="Proteomes" id="UP001060085">
    <property type="component" value="Linkage Group LG03"/>
</dbReference>
<evidence type="ECO:0000313" key="2">
    <source>
        <dbReference type="Proteomes" id="UP001060085"/>
    </source>
</evidence>
<comment type="caution">
    <text evidence="1">The sequence shown here is derived from an EMBL/GenBank/DDBJ whole genome shotgun (WGS) entry which is preliminary data.</text>
</comment>
<gene>
    <name evidence="1" type="ORF">M9H77_13254</name>
</gene>
<organism evidence="1 2">
    <name type="scientific">Catharanthus roseus</name>
    <name type="common">Madagascar periwinkle</name>
    <name type="synonym">Vinca rosea</name>
    <dbReference type="NCBI Taxonomy" id="4058"/>
    <lineage>
        <taxon>Eukaryota</taxon>
        <taxon>Viridiplantae</taxon>
        <taxon>Streptophyta</taxon>
        <taxon>Embryophyta</taxon>
        <taxon>Tracheophyta</taxon>
        <taxon>Spermatophyta</taxon>
        <taxon>Magnoliopsida</taxon>
        <taxon>eudicotyledons</taxon>
        <taxon>Gunneridae</taxon>
        <taxon>Pentapetalae</taxon>
        <taxon>asterids</taxon>
        <taxon>lamiids</taxon>
        <taxon>Gentianales</taxon>
        <taxon>Apocynaceae</taxon>
        <taxon>Rauvolfioideae</taxon>
        <taxon>Vinceae</taxon>
        <taxon>Catharanthinae</taxon>
        <taxon>Catharanthus</taxon>
    </lineage>
</organism>